<keyword evidence="2 6" id="KW-0812">Transmembrane</keyword>
<dbReference type="RefSeq" id="WP_010957568.1">
    <property type="nucleotide sequence ID" value="NC_002971.4"/>
</dbReference>
<dbReference type="eggNOG" id="COG1113">
    <property type="taxonomic scope" value="Bacteria"/>
</dbReference>
<dbReference type="KEGG" id="cbu:CBU_0426"/>
<evidence type="ECO:0000256" key="3">
    <source>
        <dbReference type="ARBA" id="ARBA00022989"/>
    </source>
</evidence>
<evidence type="ECO:0000256" key="6">
    <source>
        <dbReference type="SAM" id="Phobius"/>
    </source>
</evidence>
<feature type="transmembrane region" description="Helical" evidence="6">
    <location>
        <begin position="309"/>
        <end position="328"/>
    </location>
</feature>
<keyword evidence="4 6" id="KW-0472">Membrane</keyword>
<feature type="region of interest" description="Disordered" evidence="5">
    <location>
        <begin position="1"/>
        <end position="28"/>
    </location>
</feature>
<evidence type="ECO:0000256" key="4">
    <source>
        <dbReference type="ARBA" id="ARBA00023136"/>
    </source>
</evidence>
<accession>Q83EA0</accession>
<feature type="transmembrane region" description="Helical" evidence="6">
    <location>
        <begin position="454"/>
        <end position="476"/>
    </location>
</feature>
<feature type="compositionally biased region" description="Polar residues" evidence="5">
    <location>
        <begin position="1"/>
        <end position="20"/>
    </location>
</feature>
<dbReference type="GeneID" id="1208310"/>
<dbReference type="OrthoDB" id="9804700at2"/>
<feature type="transmembrane region" description="Helical" evidence="6">
    <location>
        <begin position="543"/>
        <end position="560"/>
    </location>
</feature>
<feature type="transmembrane region" description="Helical" evidence="6">
    <location>
        <begin position="349"/>
        <end position="373"/>
    </location>
</feature>
<feature type="transmembrane region" description="Helical" evidence="6">
    <location>
        <begin position="277"/>
        <end position="297"/>
    </location>
</feature>
<feature type="transmembrane region" description="Helical" evidence="6">
    <location>
        <begin position="195"/>
        <end position="216"/>
    </location>
</feature>
<dbReference type="HOGENOM" id="CLU_007946_16_1_6"/>
<dbReference type="RefSeq" id="NP_819464.2">
    <property type="nucleotide sequence ID" value="NC_002971.4"/>
</dbReference>
<dbReference type="GO" id="GO:0016020">
    <property type="term" value="C:membrane"/>
    <property type="evidence" value="ECO:0007669"/>
    <property type="project" value="UniProtKB-SubCell"/>
</dbReference>
<reference evidence="7 8" key="2">
    <citation type="journal article" date="2009" name="Infect. Immun.">
        <title>Comparative genomics reveal extensive transposon-mediated genomic plasticity and diversity among potential effector proteins within the genus Coxiella.</title>
        <authorList>
            <person name="Beare P.A."/>
            <person name="Unsworth N."/>
            <person name="Andoh M."/>
            <person name="Voth D.E."/>
            <person name="Omsland A."/>
            <person name="Gilk S.D."/>
            <person name="Williams K.P."/>
            <person name="Sobral B.W."/>
            <person name="Kupko J.J.III."/>
            <person name="Porcella S.F."/>
            <person name="Samuel J.E."/>
            <person name="Heinzen R.A."/>
        </authorList>
    </citation>
    <scope>NUCLEOTIDE SEQUENCE [LARGE SCALE GENOMIC DNA]</scope>
    <source>
        <strain evidence="8">RSA 493 / Nine Mile phase I</strain>
    </source>
</reference>
<dbReference type="AlphaFoldDB" id="Q83EA0"/>
<feature type="transmembrane region" description="Helical" evidence="6">
    <location>
        <begin position="121"/>
        <end position="142"/>
    </location>
</feature>
<evidence type="ECO:0000313" key="8">
    <source>
        <dbReference type="Proteomes" id="UP000002671"/>
    </source>
</evidence>
<dbReference type="Gene3D" id="1.20.1740.10">
    <property type="entry name" value="Amino acid/polyamine transporter I"/>
    <property type="match status" value="1"/>
</dbReference>
<feature type="transmembrane region" description="Helical" evidence="6">
    <location>
        <begin position="572"/>
        <end position="589"/>
    </location>
</feature>
<proteinExistence type="predicted"/>
<evidence type="ECO:0000256" key="2">
    <source>
        <dbReference type="ARBA" id="ARBA00022692"/>
    </source>
</evidence>
<organism evidence="7 8">
    <name type="scientific">Coxiella burnetii (strain RSA 493 / Nine Mile phase I)</name>
    <dbReference type="NCBI Taxonomy" id="227377"/>
    <lineage>
        <taxon>Bacteria</taxon>
        <taxon>Pseudomonadati</taxon>
        <taxon>Pseudomonadota</taxon>
        <taxon>Gammaproteobacteria</taxon>
        <taxon>Legionellales</taxon>
        <taxon>Coxiellaceae</taxon>
        <taxon>Coxiella</taxon>
    </lineage>
</organism>
<keyword evidence="3 6" id="KW-1133">Transmembrane helix</keyword>
<evidence type="ECO:0000256" key="5">
    <source>
        <dbReference type="SAM" id="MobiDB-lite"/>
    </source>
</evidence>
<feature type="transmembrane region" description="Helical" evidence="6">
    <location>
        <begin position="410"/>
        <end position="434"/>
    </location>
</feature>
<keyword evidence="8" id="KW-1185">Reference proteome</keyword>
<dbReference type="InterPro" id="IPR002293">
    <property type="entry name" value="AA/rel_permease1"/>
</dbReference>
<dbReference type="PANTHER" id="PTHR47547:SF1">
    <property type="entry name" value="ASPARTATE-PROTON SYMPORTER"/>
    <property type="match status" value="1"/>
</dbReference>
<evidence type="ECO:0000256" key="1">
    <source>
        <dbReference type="ARBA" id="ARBA00004141"/>
    </source>
</evidence>
<feature type="transmembrane region" description="Helical" evidence="6">
    <location>
        <begin position="246"/>
        <end position="265"/>
    </location>
</feature>
<gene>
    <name evidence="7" type="ordered locus">CBU_0426</name>
</gene>
<feature type="transmembrane region" description="Helical" evidence="6">
    <location>
        <begin position="482"/>
        <end position="505"/>
    </location>
</feature>
<evidence type="ECO:0000313" key="7">
    <source>
        <dbReference type="EMBL" id="AAO89978.2"/>
    </source>
</evidence>
<feature type="transmembrane region" description="Helical" evidence="6">
    <location>
        <begin position="601"/>
        <end position="620"/>
    </location>
</feature>
<sequence>MAIFSSSDNVFQRHTSSNVRPQPMHTASPKAVALQMPMQGESVRLRLPAMFMGEILMYREDFHQTKTNVAHMKRSGIRDFFTSHFASCGSHDKVISFFQVDKEVIKLSLVHWKADMKLKRIFSPLIILLISINGMIGSAWLFGPYFAAKTAGPAALVSWLVGGGLVLIVAFTFAELSTMFPVAGGIARIPQYSHGMATGFMMSWIAWLSCVAMPPIEVLATLQYTSFFFPRLTCLHGNQHVLTHEGLVGAALLMFFLSWLNIASVKHLVRSNVLMTVFKIGIILVIAITLIAVGFHGKNFFAYGGFAPSGWHGIVSAVSMGGIAFAFTGFRHGVELAAETKNPKQAIPLAIIGSIVFCLLLYWLLQLAFIGALHSPSLSKGWAQLAYQGDVGPFSGIAALLGLGWLSWMIYANAVISPLGGALVYVTSTSRIVYGMSKNAYFPAFFMRLNKKAIPVWCIALNGLTGFVLFFVLSGWQSMINFLVSAVVISYGTGPISLITLRYQMPNANRPFKLPQGILLSTLAFYVCNLMVFWCGWESIKKLFAAILIGILFFIVFQKTKQQRLREIHLKYSLWLIIYLGGLTLISYLGSMGGGMGIIPFGWDFIVIALFSLVSLYLAVKSRLPQISAQTHQANTLDSVDSEASA</sequence>
<dbReference type="GO" id="GO:0022857">
    <property type="term" value="F:transmembrane transporter activity"/>
    <property type="evidence" value="ECO:0007669"/>
    <property type="project" value="InterPro"/>
</dbReference>
<feature type="transmembrane region" description="Helical" evidence="6">
    <location>
        <begin position="154"/>
        <end position="174"/>
    </location>
</feature>
<reference evidence="7 8" key="1">
    <citation type="journal article" date="2003" name="Proc. Natl. Acad. Sci. U.S.A.">
        <title>Complete genome sequence of the Q-fever pathogen, Coxiella burnetii.</title>
        <authorList>
            <person name="Seshadri R."/>
            <person name="Paulsen I.T."/>
            <person name="Eisen J.A."/>
            <person name="Read T.D."/>
            <person name="Nelson K.E."/>
            <person name="Nelson W.C."/>
            <person name="Ward N.L."/>
            <person name="Tettelin H."/>
            <person name="Davidsen T.M."/>
            <person name="Beanan M.J."/>
            <person name="Deboy R.T."/>
            <person name="Daugherty S.C."/>
            <person name="Brinkac L.M."/>
            <person name="Madupu R."/>
            <person name="Dodson R.J."/>
            <person name="Khouri H.M."/>
            <person name="Lee K.H."/>
            <person name="Carty H.A."/>
            <person name="Scanlan D."/>
            <person name="Heinzen R.A."/>
            <person name="Thompson H.A."/>
            <person name="Samuel J.E."/>
            <person name="Fraser C.M."/>
            <person name="Heidelberg J.F."/>
        </authorList>
    </citation>
    <scope>NUCLEOTIDE SEQUENCE [LARGE SCALE GENOMIC DNA]</scope>
    <source>
        <strain evidence="8">RSA 493 / Nine Mile phase I</strain>
    </source>
</reference>
<name>Q83EA0_COXBU</name>
<comment type="subcellular location">
    <subcellularLocation>
        <location evidence="1">Membrane</location>
        <topology evidence="1">Multi-pass membrane protein</topology>
    </subcellularLocation>
</comment>
<protein>
    <submittedName>
        <fullName evidence="7">Amino acid permease</fullName>
    </submittedName>
</protein>
<dbReference type="EnsemblBacteria" id="AAO89978">
    <property type="protein sequence ID" value="AAO89978"/>
    <property type="gene ID" value="CBU_0426"/>
</dbReference>
<dbReference type="InterPro" id="IPR052962">
    <property type="entry name" value="AA_Transporter_AGT"/>
</dbReference>
<dbReference type="STRING" id="227377.CBU_0426"/>
<dbReference type="Pfam" id="PF13520">
    <property type="entry name" value="AA_permease_2"/>
    <property type="match status" value="1"/>
</dbReference>
<feature type="transmembrane region" description="Helical" evidence="6">
    <location>
        <begin position="517"/>
        <end position="537"/>
    </location>
</feature>
<dbReference type="EMBL" id="AE016828">
    <property type="protein sequence ID" value="AAO89978.2"/>
    <property type="molecule type" value="Genomic_DNA"/>
</dbReference>
<dbReference type="PATRIC" id="fig|227377.7.peg.415"/>
<dbReference type="Proteomes" id="UP000002671">
    <property type="component" value="Chromosome"/>
</dbReference>
<dbReference type="PANTHER" id="PTHR47547">
    <property type="match status" value="1"/>
</dbReference>